<name>H1KZN8_9EURY</name>
<dbReference type="Proteomes" id="UP000003706">
    <property type="component" value="Unassembled WGS sequence"/>
</dbReference>
<evidence type="ECO:0000313" key="1">
    <source>
        <dbReference type="EMBL" id="EHP85779.1"/>
    </source>
</evidence>
<gene>
    <name evidence="1" type="ORF">MetfoDRAFT_1261</name>
</gene>
<dbReference type="Pfam" id="PF11524">
    <property type="entry name" value="SeleniumBinding"/>
    <property type="match status" value="1"/>
</dbReference>
<dbReference type="PATRIC" id="fig|647171.4.peg.1238"/>
<dbReference type="EMBL" id="AGJL01000030">
    <property type="protein sequence ID" value="EHP85779.1"/>
    <property type="molecule type" value="Genomic_DNA"/>
</dbReference>
<dbReference type="Gene3D" id="3.30.1660.30">
    <property type="entry name" value="Selenium-binding protein"/>
    <property type="match status" value="1"/>
</dbReference>
<evidence type="ECO:0000313" key="2">
    <source>
        <dbReference type="Proteomes" id="UP000003706"/>
    </source>
</evidence>
<keyword evidence="2" id="KW-1185">Reference proteome</keyword>
<proteinExistence type="predicted"/>
<dbReference type="STRING" id="647171.MetfoDRAFT_1261"/>
<dbReference type="InterPro" id="IPR038549">
    <property type="entry name" value="SeBP-like_sf"/>
</dbReference>
<dbReference type="RefSeq" id="WP_007044692.1">
    <property type="nucleotide sequence ID" value="NZ_AGJL01000030.1"/>
</dbReference>
<accession>H1KZN8</accession>
<dbReference type="AlphaFoldDB" id="H1KZN8"/>
<dbReference type="OrthoDB" id="61421at2157"/>
<dbReference type="NCBIfam" id="TIGR03884">
    <property type="entry name" value="sel_bind_Methan"/>
    <property type="match status" value="1"/>
</dbReference>
<reference evidence="1 2" key="1">
    <citation type="submission" date="2011-09" db="EMBL/GenBank/DDBJ databases">
        <title>The draft genome of Methanotorris formicicus Mc-S-70.</title>
        <authorList>
            <consortium name="US DOE Joint Genome Institute (JGI-PGF)"/>
            <person name="Lucas S."/>
            <person name="Han J."/>
            <person name="Lapidus A."/>
            <person name="Cheng J.-F."/>
            <person name="Goodwin L."/>
            <person name="Pitluck S."/>
            <person name="Peters L."/>
            <person name="Land M.L."/>
            <person name="Hauser L."/>
            <person name="Sieprawska-Lupa M."/>
            <person name="Takai K."/>
            <person name="Miyazaki J."/>
            <person name="Whitman W."/>
            <person name="Woyke T.J."/>
        </authorList>
    </citation>
    <scope>NUCLEOTIDE SEQUENCE [LARGE SCALE GENOMIC DNA]</scope>
    <source>
        <strain evidence="1 2">Mc-S-70</strain>
    </source>
</reference>
<sequence length="89" mass="9628">MKGIMSKEVIITTTYDIPGIELYTLGVISAIVDGIDMENLLKELEEIAQSMDANGIVGFKTIAINEGDSVKLMGYGTAVKFVEGQWAID</sequence>
<organism evidence="1 2">
    <name type="scientific">Methanotorris formicicus Mc-S-70</name>
    <dbReference type="NCBI Taxonomy" id="647171"/>
    <lineage>
        <taxon>Archaea</taxon>
        <taxon>Methanobacteriati</taxon>
        <taxon>Methanobacteriota</taxon>
        <taxon>Methanomada group</taxon>
        <taxon>Methanococci</taxon>
        <taxon>Methanococcales</taxon>
        <taxon>Methanocaldococcaceae</taxon>
        <taxon>Methanotorris</taxon>
    </lineage>
</organism>
<dbReference type="InterPro" id="IPR035439">
    <property type="entry name" value="UPF0145_dom_sf"/>
</dbReference>
<comment type="caution">
    <text evidence="1">The sequence shown here is derived from an EMBL/GenBank/DDBJ whole genome shotgun (WGS) entry which is preliminary data.</text>
</comment>
<protein>
    <recommendedName>
        <fullName evidence="3">Heavy metal-binding domain-containing protein</fullName>
    </recommendedName>
</protein>
<dbReference type="SUPFAM" id="SSF117782">
    <property type="entry name" value="YbjQ-like"/>
    <property type="match status" value="1"/>
</dbReference>
<evidence type="ECO:0008006" key="3">
    <source>
        <dbReference type="Google" id="ProtNLM"/>
    </source>
</evidence>
<dbReference type="InterPro" id="IPR021603">
    <property type="entry name" value="SeBP_arc"/>
</dbReference>